<feature type="region of interest" description="Disordered" evidence="1">
    <location>
        <begin position="1"/>
        <end position="29"/>
    </location>
</feature>
<proteinExistence type="predicted"/>
<gene>
    <name evidence="2" type="ORF">psal_cds_1371</name>
</gene>
<feature type="region of interest" description="Disordered" evidence="1">
    <location>
        <begin position="422"/>
        <end position="444"/>
    </location>
</feature>
<sequence length="712" mass="76090">MRSLLSAGRAGGRSAAPIRGHGKEGEPNRAPVGPGFFVVELHGLSRAWALRVARGMDVLVDNAARIELQGRGVSLVSAYITSCGSSAGEGVVGTDQSPSDSSACVILCVATIHGDNTPHWAAFNVTVLDTDRESDTKQPHRDFATCGLSPRDCSLVGCFVRHAFIDAKGSVHRGEADAVGCETCARTWSGFCTLCEIEGTDKYLAPSRRAAIRAALLEPDQPFSLGGGIGQVMSICAIGISGVRSRVDPGDARLARAEDALLSLVDRVLFMLLAVHWAQRFDVPRALLIICDADLGAADRVLPSESPLAGRPSTVLESMTSIAASLGAIVGRAAIAAFEVVAEKSGLDFFNDVWDVPEPFIAKWHVLARDISTTMDMYRWARRVGQHLLRVRKSRSVAAALDALDAADASSSPAAPRLVALPTDSKQRCPPREDETSSCPAKANASHVPGPRCAESDCRVPRRRIASGCMITVACTAGCRATFHRGCWKAKGIVCGDQTPCPTPDCWGHIVEVTSSRLRALDGAPHVLWRARQDAKAPGGPAQPPRQSTSDDETENDADRPRSNKNNVTDDDDGTDLRAQIDPGHTGQHAVGGGNNQDDNDRRPDKEHDENESTDRPQDIRAALPTTGGRIYRKADGPCDEVPTRRKQPRARAGKPQRCRLARQETDRLLALVGIANSPTAGRNNNNAPRKDKSAAGGAYADDALWPSFFCA</sequence>
<keyword evidence="3" id="KW-1185">Reference proteome</keyword>
<evidence type="ECO:0000256" key="1">
    <source>
        <dbReference type="SAM" id="MobiDB-lite"/>
    </source>
</evidence>
<dbReference type="KEGG" id="vg:16607561"/>
<dbReference type="EMBL" id="KC977571">
    <property type="protein sequence ID" value="AGO85774.2"/>
    <property type="molecule type" value="Genomic_DNA"/>
</dbReference>
<organism evidence="2 3">
    <name type="scientific">Pandoravirus salinus</name>
    <dbReference type="NCBI Taxonomy" id="1349410"/>
    <lineage>
        <taxon>Viruses</taxon>
        <taxon>Pandoravirus</taxon>
    </lineage>
</organism>
<feature type="region of interest" description="Disordered" evidence="1">
    <location>
        <begin position="678"/>
        <end position="698"/>
    </location>
</feature>
<feature type="compositionally biased region" description="Low complexity" evidence="1">
    <location>
        <begin position="1"/>
        <end position="16"/>
    </location>
</feature>
<accession>S4VYJ7</accession>
<dbReference type="Proteomes" id="UP000204584">
    <property type="component" value="Segment"/>
</dbReference>
<evidence type="ECO:0000313" key="3">
    <source>
        <dbReference type="Proteomes" id="UP000204584"/>
    </source>
</evidence>
<dbReference type="RefSeq" id="YP_008438854.2">
    <property type="nucleotide sequence ID" value="NC_022098.1"/>
</dbReference>
<feature type="compositionally biased region" description="Basic residues" evidence="1">
    <location>
        <begin position="645"/>
        <end position="657"/>
    </location>
</feature>
<protein>
    <submittedName>
        <fullName evidence="2">Uncharacterized protein</fullName>
    </submittedName>
</protein>
<feature type="compositionally biased region" description="Polar residues" evidence="1">
    <location>
        <begin position="678"/>
        <end position="688"/>
    </location>
</feature>
<feature type="compositionally biased region" description="Basic and acidic residues" evidence="1">
    <location>
        <begin position="425"/>
        <end position="435"/>
    </location>
</feature>
<evidence type="ECO:0000313" key="2">
    <source>
        <dbReference type="EMBL" id="AGO85774.2"/>
    </source>
</evidence>
<name>S4VYJ7_9VIRU</name>
<dbReference type="GeneID" id="16607561"/>
<reference evidence="2 3" key="1">
    <citation type="journal article" date="2013" name="Science">
        <title>Pandoraviruses: amoeba viruses with genomes up to 2.5 Mb reaching that of parasitic eukaryotes.</title>
        <authorList>
            <person name="Philippe N."/>
            <person name="Legendre M."/>
            <person name="Doutre G."/>
            <person name="Coute Y."/>
            <person name="Poirot O."/>
            <person name="Lescot M."/>
            <person name="Arslan D."/>
            <person name="Seltzer V."/>
            <person name="Bertaux L."/>
            <person name="Bruley C."/>
            <person name="Garin J."/>
            <person name="Claverie J.M."/>
            <person name="Abergel C."/>
        </authorList>
    </citation>
    <scope>NUCLEOTIDE SEQUENCE [LARGE SCALE GENOMIC DNA]</scope>
</reference>
<feature type="region of interest" description="Disordered" evidence="1">
    <location>
        <begin position="532"/>
        <end position="657"/>
    </location>
</feature>
<feature type="compositionally biased region" description="Basic and acidic residues" evidence="1">
    <location>
        <begin position="599"/>
        <end position="619"/>
    </location>
</feature>